<feature type="domain" description="Glycosyltransferase 2-like" evidence="1">
    <location>
        <begin position="4"/>
        <end position="128"/>
    </location>
</feature>
<keyword evidence="2" id="KW-0808">Transferase</keyword>
<name>A0A7W6HUF2_9BACT</name>
<sequence length="269" mass="31112">MQVSVVVSTYNQPEWLEKVLWGYNMQSFKDFELIVADDGSGSASREMLKRITPKLSYPLKHVWHEDVGFRKCLILNEAILAASADYLIFTDGDCIPRKDFVEQHMKFRKKGHFLSGGYHKLSMETSRAIQLSDIESQACFNVRWLKERGMKCSFRNNKLTTSKLLASILNAVTTTKPTWNGHNASGWMEDVMRVNGYDERMEYGGQDREFGERLVNCGITGLQIRYSAICLHLDHARGYINQKAWDRNREIRKETVSLKHTWTDFGIKK</sequence>
<dbReference type="AlphaFoldDB" id="A0A7W6HUF2"/>
<evidence type="ECO:0000313" key="3">
    <source>
        <dbReference type="Proteomes" id="UP000546007"/>
    </source>
</evidence>
<dbReference type="PANTHER" id="PTHR43685">
    <property type="entry name" value="GLYCOSYLTRANSFERASE"/>
    <property type="match status" value="1"/>
</dbReference>
<dbReference type="EMBL" id="JACIES010000002">
    <property type="protein sequence ID" value="MBB4025152.1"/>
    <property type="molecule type" value="Genomic_DNA"/>
</dbReference>
<dbReference type="GeneID" id="93099627"/>
<dbReference type="Gene3D" id="3.90.550.10">
    <property type="entry name" value="Spore Coat Polysaccharide Biosynthesis Protein SpsA, Chain A"/>
    <property type="match status" value="1"/>
</dbReference>
<reference evidence="2 3" key="1">
    <citation type="submission" date="2020-08" db="EMBL/GenBank/DDBJ databases">
        <title>Genomic Encyclopedia of Type Strains, Phase IV (KMG-IV): sequencing the most valuable type-strain genomes for metagenomic binning, comparative biology and taxonomic classification.</title>
        <authorList>
            <person name="Goeker M."/>
        </authorList>
    </citation>
    <scope>NUCLEOTIDE SEQUENCE [LARGE SCALE GENOMIC DNA]</scope>
    <source>
        <strain evidence="2 3">DSM 105721</strain>
    </source>
</reference>
<dbReference type="SUPFAM" id="SSF53448">
    <property type="entry name" value="Nucleotide-diphospho-sugar transferases"/>
    <property type="match status" value="1"/>
</dbReference>
<evidence type="ECO:0000313" key="2">
    <source>
        <dbReference type="EMBL" id="MBB4025152.1"/>
    </source>
</evidence>
<accession>A0A7W6HUF2</accession>
<dbReference type="Proteomes" id="UP000546007">
    <property type="component" value="Unassembled WGS sequence"/>
</dbReference>
<dbReference type="Pfam" id="PF00535">
    <property type="entry name" value="Glycos_transf_2"/>
    <property type="match status" value="1"/>
</dbReference>
<dbReference type="InterPro" id="IPR050834">
    <property type="entry name" value="Glycosyltransf_2"/>
</dbReference>
<gene>
    <name evidence="2" type="ORF">GGR14_000924</name>
</gene>
<keyword evidence="3" id="KW-1185">Reference proteome</keyword>
<dbReference type="CDD" id="cd06420">
    <property type="entry name" value="GT2_Chondriotin_Pol_N"/>
    <property type="match status" value="1"/>
</dbReference>
<dbReference type="InterPro" id="IPR001173">
    <property type="entry name" value="Glyco_trans_2-like"/>
</dbReference>
<dbReference type="PANTHER" id="PTHR43685:SF3">
    <property type="entry name" value="SLR2126 PROTEIN"/>
    <property type="match status" value="1"/>
</dbReference>
<dbReference type="RefSeq" id="WP_124316540.1">
    <property type="nucleotide sequence ID" value="NZ_AP028155.1"/>
</dbReference>
<dbReference type="GO" id="GO:0016740">
    <property type="term" value="F:transferase activity"/>
    <property type="evidence" value="ECO:0007669"/>
    <property type="project" value="UniProtKB-KW"/>
</dbReference>
<proteinExistence type="predicted"/>
<dbReference type="InterPro" id="IPR029044">
    <property type="entry name" value="Nucleotide-diphossugar_trans"/>
</dbReference>
<evidence type="ECO:0000259" key="1">
    <source>
        <dbReference type="Pfam" id="PF00535"/>
    </source>
</evidence>
<comment type="caution">
    <text evidence="2">The sequence shown here is derived from an EMBL/GenBank/DDBJ whole genome shotgun (WGS) entry which is preliminary data.</text>
</comment>
<protein>
    <submittedName>
        <fullName evidence="2">Glycosyltransferase involved in cell wall biosynthesis</fullName>
    </submittedName>
</protein>
<dbReference type="OrthoDB" id="9815923at2"/>
<organism evidence="2 3">
    <name type="scientific">Butyricimonas faecihominis</name>
    <dbReference type="NCBI Taxonomy" id="1472416"/>
    <lineage>
        <taxon>Bacteria</taxon>
        <taxon>Pseudomonadati</taxon>
        <taxon>Bacteroidota</taxon>
        <taxon>Bacteroidia</taxon>
        <taxon>Bacteroidales</taxon>
        <taxon>Odoribacteraceae</taxon>
        <taxon>Butyricimonas</taxon>
    </lineage>
</organism>